<keyword evidence="3" id="KW-1185">Reference proteome</keyword>
<accession>A0A023W679</accession>
<organism evidence="2 3">
    <name type="scientific">Mycobacterium phage ZoeJ</name>
    <dbReference type="NCBI Taxonomy" id="1486427"/>
    <lineage>
        <taxon>Viruses</taxon>
        <taxon>Duplodnaviria</taxon>
        <taxon>Heunggongvirae</taxon>
        <taxon>Uroviricota</taxon>
        <taxon>Caudoviricetes</taxon>
        <taxon>Weiservirinae</taxon>
        <taxon>Timquatrovirus</taxon>
        <taxon>Timquatrovirus zoeJ</taxon>
    </lineage>
</organism>
<evidence type="ECO:0000256" key="1">
    <source>
        <dbReference type="SAM" id="MobiDB-lite"/>
    </source>
</evidence>
<protein>
    <submittedName>
        <fullName evidence="2">Minor tail protein</fullName>
    </submittedName>
</protein>
<evidence type="ECO:0000313" key="3">
    <source>
        <dbReference type="Proteomes" id="UP000024442"/>
    </source>
</evidence>
<dbReference type="Proteomes" id="UP000024442">
    <property type="component" value="Segment"/>
</dbReference>
<dbReference type="InterPro" id="IPR021226">
    <property type="entry name" value="Phage_gene29"/>
</dbReference>
<name>A0A023W679_9CAUD</name>
<dbReference type="Pfam" id="PF10910">
    <property type="entry name" value="Phage_gene29"/>
    <property type="match status" value="1"/>
</dbReference>
<dbReference type="GeneID" id="19488117"/>
<proteinExistence type="predicted"/>
<feature type="region of interest" description="Disordered" evidence="1">
    <location>
        <begin position="130"/>
        <end position="154"/>
    </location>
</feature>
<dbReference type="OrthoDB" id="11292at10239"/>
<gene>
    <name evidence="2" type="primary">20</name>
    <name evidence="2" type="ORF">PBI_ZOEJ_20</name>
</gene>
<dbReference type="EMBL" id="KJ510412">
    <property type="protein sequence ID" value="AHY26844.1"/>
    <property type="molecule type" value="Genomic_DNA"/>
</dbReference>
<reference evidence="2 3" key="1">
    <citation type="submission" date="2014-02" db="EMBL/GenBank/DDBJ databases">
        <authorList>
            <person name="Cornely K.A."/>
            <person name="Jancevski A.V."/>
            <person name="Rogers S.R."/>
            <person name="Scola S.E."/>
            <person name="Pinches R.S."/>
            <person name="Perri C.M."/>
            <person name="Brown M.S."/>
            <person name="Cavedon W.D."/>
            <person name="Dubois H.M."/>
            <person name="Fernando M.A."/>
            <person name="Austriaco N."/>
            <person name="Bradley K.W."/>
            <person name="Clarke D.Q."/>
            <person name="Lewis M.F."/>
            <person name="Barker L.P."/>
            <person name="Bailey C."/>
            <person name="Asai D.J."/>
            <person name="Garber M.L."/>
            <person name="Bowman C.A."/>
            <person name="Russell D.A."/>
            <person name="Pope W.H."/>
            <person name="Jacobs-Sera D."/>
            <person name="Hendrix R.W."/>
            <person name="Hatfull G.F."/>
        </authorList>
    </citation>
    <scope>NUCLEOTIDE SEQUENCE [LARGE SCALE GENOMIC DNA]</scope>
</reference>
<sequence>MQKPKLTPYEDMSPRAQAMHDIADALQYPVDNMGRRYDVRYLIPVLAFHLARAGCVVDPERALIKPRRLPPSPGVIEDAVEWVDVDAEDSIDDELAGATLDDLDRLSPAARAELIRRLGGDGTKVAEAEADTPLDDRTPWHVETSIQFDDDTDS</sequence>
<dbReference type="KEGG" id="vg:19488117"/>
<dbReference type="RefSeq" id="YP_009032414.1">
    <property type="nucleotide sequence ID" value="NC_024147.1"/>
</dbReference>
<evidence type="ECO:0000313" key="2">
    <source>
        <dbReference type="EMBL" id="AHY26844.1"/>
    </source>
</evidence>